<accession>A0A948X282</accession>
<reference evidence="3" key="1">
    <citation type="journal article" date="2021" name="PeerJ">
        <title>Extensive microbial diversity within the chicken gut microbiome revealed by metagenomics and culture.</title>
        <authorList>
            <person name="Gilroy R."/>
            <person name="Ravi A."/>
            <person name="Getino M."/>
            <person name="Pursley I."/>
            <person name="Horton D.L."/>
            <person name="Alikhan N.F."/>
            <person name="Baker D."/>
            <person name="Gharbi K."/>
            <person name="Hall N."/>
            <person name="Watson M."/>
            <person name="Adriaenssens E.M."/>
            <person name="Foster-Nyarko E."/>
            <person name="Jarju S."/>
            <person name="Secka A."/>
            <person name="Antonio M."/>
            <person name="Oren A."/>
            <person name="Chaudhuri R.R."/>
            <person name="La Ragione R."/>
            <person name="Hildebrand F."/>
            <person name="Pallen M.J."/>
        </authorList>
    </citation>
    <scope>NUCLEOTIDE SEQUENCE</scope>
    <source>
        <strain evidence="3">8470</strain>
    </source>
</reference>
<dbReference type="PANTHER" id="PTHR22916">
    <property type="entry name" value="GLYCOSYLTRANSFERASE"/>
    <property type="match status" value="1"/>
</dbReference>
<dbReference type="Proteomes" id="UP000784286">
    <property type="component" value="Unassembled WGS sequence"/>
</dbReference>
<comment type="caution">
    <text evidence="3">The sequence shown here is derived from an EMBL/GenBank/DDBJ whole genome shotgun (WGS) entry which is preliminary data.</text>
</comment>
<proteinExistence type="predicted"/>
<evidence type="ECO:0000259" key="2">
    <source>
        <dbReference type="Pfam" id="PF00535"/>
    </source>
</evidence>
<evidence type="ECO:0000313" key="3">
    <source>
        <dbReference type="EMBL" id="MBU3856095.1"/>
    </source>
</evidence>
<name>A0A948X282_9BACT</name>
<dbReference type="EMBL" id="JAHLFJ010000056">
    <property type="protein sequence ID" value="MBU3856095.1"/>
    <property type="molecule type" value="Genomic_DNA"/>
</dbReference>
<dbReference type="PANTHER" id="PTHR22916:SF3">
    <property type="entry name" value="UDP-GLCNAC:BETAGAL BETA-1,3-N-ACETYLGLUCOSAMINYLTRANSFERASE-LIKE PROTEIN 1"/>
    <property type="match status" value="1"/>
</dbReference>
<dbReference type="Gene3D" id="3.90.550.10">
    <property type="entry name" value="Spore Coat Polysaccharide Biosynthesis Protein SpsA, Chain A"/>
    <property type="match status" value="1"/>
</dbReference>
<gene>
    <name evidence="3" type="ORF">H9928_06000</name>
</gene>
<evidence type="ECO:0000256" key="1">
    <source>
        <dbReference type="SAM" id="Phobius"/>
    </source>
</evidence>
<keyword evidence="1" id="KW-0812">Transmembrane</keyword>
<keyword evidence="1" id="KW-1133">Transmembrane helix</keyword>
<organism evidence="3 4">
    <name type="scientific">Candidatus Phocaeicola excrementipullorum</name>
    <dbReference type="NCBI Taxonomy" id="2838731"/>
    <lineage>
        <taxon>Bacteria</taxon>
        <taxon>Pseudomonadati</taxon>
        <taxon>Bacteroidota</taxon>
        <taxon>Bacteroidia</taxon>
        <taxon>Bacteroidales</taxon>
        <taxon>Bacteroidaceae</taxon>
        <taxon>Phocaeicola</taxon>
    </lineage>
</organism>
<feature type="domain" description="Glycosyltransferase 2-like" evidence="2">
    <location>
        <begin position="16"/>
        <end position="137"/>
    </location>
</feature>
<dbReference type="Pfam" id="PF00535">
    <property type="entry name" value="Glycos_transf_2"/>
    <property type="match status" value="1"/>
</dbReference>
<feature type="transmembrane region" description="Helical" evidence="1">
    <location>
        <begin position="140"/>
        <end position="160"/>
    </location>
</feature>
<dbReference type="InterPro" id="IPR001173">
    <property type="entry name" value="Glyco_trans_2-like"/>
</dbReference>
<dbReference type="CDD" id="cd00761">
    <property type="entry name" value="Glyco_tranf_GTA_type"/>
    <property type="match status" value="1"/>
</dbReference>
<dbReference type="AlphaFoldDB" id="A0A948X282"/>
<sequence length="246" mass="28156">MKYSMSNMSIVNISLPGYNAGKYLRKSVESIHKQTNTSSELFIIDDGSTDGRIDFLIHVTDGRIYLMKRNHSYIATLNYGFSISCGKCIARMDFDNKMFPARLGEQVTVFEADKDIMIYVSYMKRMGGENVYDSGLRGTIGLFANTLLLSNLIVYLIVIIRMDYLRTSQLNYQLEYIYAEGHNLWAEVACLGEVFYIISKSLLEYYISEVQVSCVHNLQQCETAGRIRNETLNFLIKNCLKNVLLI</sequence>
<keyword evidence="1" id="KW-0472">Membrane</keyword>
<protein>
    <submittedName>
        <fullName evidence="3">Glycosyltransferase</fullName>
    </submittedName>
</protein>
<dbReference type="SUPFAM" id="SSF53448">
    <property type="entry name" value="Nucleotide-diphospho-sugar transferases"/>
    <property type="match status" value="1"/>
</dbReference>
<evidence type="ECO:0000313" key="4">
    <source>
        <dbReference type="Proteomes" id="UP000784286"/>
    </source>
</evidence>
<dbReference type="InterPro" id="IPR029044">
    <property type="entry name" value="Nucleotide-diphossugar_trans"/>
</dbReference>
<reference evidence="3" key="2">
    <citation type="submission" date="2021-04" db="EMBL/GenBank/DDBJ databases">
        <authorList>
            <person name="Gilroy R."/>
        </authorList>
    </citation>
    <scope>NUCLEOTIDE SEQUENCE</scope>
    <source>
        <strain evidence="3">8470</strain>
    </source>
</reference>
<dbReference type="GO" id="GO:0016758">
    <property type="term" value="F:hexosyltransferase activity"/>
    <property type="evidence" value="ECO:0007669"/>
    <property type="project" value="UniProtKB-ARBA"/>
</dbReference>